<dbReference type="FunFam" id="3.10.50.40:FF:000001">
    <property type="entry name" value="Trigger factor"/>
    <property type="match status" value="1"/>
</dbReference>
<dbReference type="Gene3D" id="1.10.3120.10">
    <property type="entry name" value="Trigger factor, C-terminal domain"/>
    <property type="match status" value="1"/>
</dbReference>
<evidence type="ECO:0000256" key="10">
    <source>
        <dbReference type="ARBA" id="ARBA00029986"/>
    </source>
</evidence>
<dbReference type="PANTHER" id="PTHR30560">
    <property type="entry name" value="TRIGGER FACTOR CHAPERONE AND PEPTIDYL-PROLYL CIS/TRANS ISOMERASE"/>
    <property type="match status" value="1"/>
</dbReference>
<dbReference type="GO" id="GO:0043022">
    <property type="term" value="F:ribosome binding"/>
    <property type="evidence" value="ECO:0007669"/>
    <property type="project" value="TreeGrafter"/>
</dbReference>
<evidence type="ECO:0000256" key="13">
    <source>
        <dbReference type="RuleBase" id="RU003914"/>
    </source>
</evidence>
<dbReference type="InterPro" id="IPR046357">
    <property type="entry name" value="PPIase_dom_sf"/>
</dbReference>
<evidence type="ECO:0000313" key="15">
    <source>
        <dbReference type="EMBL" id="TLS69096.1"/>
    </source>
</evidence>
<accession>A0A5R9GSA6</accession>
<name>A0A5R9GSA6_9PROT</name>
<dbReference type="NCBIfam" id="TIGR00115">
    <property type="entry name" value="tig"/>
    <property type="match status" value="1"/>
</dbReference>
<dbReference type="GO" id="GO:0051301">
    <property type="term" value="P:cell division"/>
    <property type="evidence" value="ECO:0007669"/>
    <property type="project" value="UniProtKB-KW"/>
</dbReference>
<evidence type="ECO:0000256" key="9">
    <source>
        <dbReference type="ARBA" id="ARBA00023306"/>
    </source>
</evidence>
<proteinExistence type="inferred from homology"/>
<keyword evidence="9 11" id="KW-0131">Cell cycle</keyword>
<dbReference type="Pfam" id="PF05697">
    <property type="entry name" value="Trigger_N"/>
    <property type="match status" value="1"/>
</dbReference>
<evidence type="ECO:0000259" key="14">
    <source>
        <dbReference type="PROSITE" id="PS50059"/>
    </source>
</evidence>
<reference evidence="15 16" key="1">
    <citation type="journal article" date="2019" name="Appl. Environ. Microbiol.">
        <title>Environmental Evidence and Genomic Insight of Iron-oxidizing Bacteria Preference Towards More Corrosion Resistant Stainless Steel at Higher Salinities.</title>
        <authorList>
            <person name="Garrison C.E."/>
            <person name="Price K.A."/>
            <person name="Field E.K."/>
        </authorList>
    </citation>
    <scope>NUCLEOTIDE SEQUENCE [LARGE SCALE GENOMIC DNA]</scope>
    <source>
        <strain evidence="15 16">P3</strain>
    </source>
</reference>
<evidence type="ECO:0000256" key="12">
    <source>
        <dbReference type="PROSITE-ProRule" id="PRU00277"/>
    </source>
</evidence>
<comment type="function">
    <text evidence="11">Involved in protein export. Acts as a chaperone by maintaining the newly synthesized protein in an open conformation. Functions as a peptidyl-prolyl cis-trans isomerase.</text>
</comment>
<dbReference type="InterPro" id="IPR036611">
    <property type="entry name" value="Trigger_fac_ribosome-bd_sf"/>
</dbReference>
<comment type="caution">
    <text evidence="15">The sequence shown here is derived from an EMBL/GenBank/DDBJ whole genome shotgun (WGS) entry which is preliminary data.</text>
</comment>
<dbReference type="PROSITE" id="PS50059">
    <property type="entry name" value="FKBP_PPIASE"/>
    <property type="match status" value="1"/>
</dbReference>
<gene>
    <name evidence="11 15" type="primary">tig</name>
    <name evidence="15" type="ORF">FEF65_00985</name>
</gene>
<comment type="domain">
    <text evidence="11">Consists of 3 domains; the N-terminus binds the ribosome, the middle domain has PPIase activity, while the C-terminus has intrinsic chaperone activity on its own.</text>
</comment>
<evidence type="ECO:0000256" key="8">
    <source>
        <dbReference type="ARBA" id="ARBA00023235"/>
    </source>
</evidence>
<evidence type="ECO:0000256" key="5">
    <source>
        <dbReference type="ARBA" id="ARBA00022618"/>
    </source>
</evidence>
<dbReference type="GO" id="GO:0003755">
    <property type="term" value="F:peptidyl-prolyl cis-trans isomerase activity"/>
    <property type="evidence" value="ECO:0007669"/>
    <property type="project" value="UniProtKB-UniRule"/>
</dbReference>
<evidence type="ECO:0000256" key="2">
    <source>
        <dbReference type="ARBA" id="ARBA00005464"/>
    </source>
</evidence>
<keyword evidence="11" id="KW-0963">Cytoplasm</keyword>
<evidence type="ECO:0000256" key="4">
    <source>
        <dbReference type="ARBA" id="ARBA00016902"/>
    </source>
</evidence>
<evidence type="ECO:0000256" key="7">
    <source>
        <dbReference type="ARBA" id="ARBA00023186"/>
    </source>
</evidence>
<evidence type="ECO:0000256" key="1">
    <source>
        <dbReference type="ARBA" id="ARBA00000971"/>
    </source>
</evidence>
<dbReference type="RefSeq" id="WP_138237910.1">
    <property type="nucleotide sequence ID" value="NZ_VBRY01000001.1"/>
</dbReference>
<dbReference type="GO" id="GO:0015031">
    <property type="term" value="P:protein transport"/>
    <property type="evidence" value="ECO:0007669"/>
    <property type="project" value="UniProtKB-UniRule"/>
</dbReference>
<dbReference type="InterPro" id="IPR008881">
    <property type="entry name" value="Trigger_fac_ribosome-bd_bac"/>
</dbReference>
<dbReference type="InterPro" id="IPR005215">
    <property type="entry name" value="Trig_fac"/>
</dbReference>
<dbReference type="InterPro" id="IPR037041">
    <property type="entry name" value="Trigger_fac_C_sf"/>
</dbReference>
<evidence type="ECO:0000256" key="11">
    <source>
        <dbReference type="HAMAP-Rule" id="MF_00303"/>
    </source>
</evidence>
<dbReference type="GO" id="GO:0043335">
    <property type="term" value="P:protein unfolding"/>
    <property type="evidence" value="ECO:0007669"/>
    <property type="project" value="TreeGrafter"/>
</dbReference>
<evidence type="ECO:0000313" key="16">
    <source>
        <dbReference type="Proteomes" id="UP000306585"/>
    </source>
</evidence>
<dbReference type="HAMAP" id="MF_00303">
    <property type="entry name" value="Trigger_factor_Tig"/>
    <property type="match status" value="1"/>
</dbReference>
<dbReference type="Proteomes" id="UP000306585">
    <property type="component" value="Unassembled WGS sequence"/>
</dbReference>
<dbReference type="Pfam" id="PF00254">
    <property type="entry name" value="FKBP_C"/>
    <property type="match status" value="1"/>
</dbReference>
<dbReference type="SUPFAM" id="SSF54534">
    <property type="entry name" value="FKBP-like"/>
    <property type="match status" value="1"/>
</dbReference>
<dbReference type="AlphaFoldDB" id="A0A5R9GSA6"/>
<comment type="subcellular location">
    <subcellularLocation>
        <location evidence="11">Cytoplasm</location>
    </subcellularLocation>
    <text evidence="11">About half TF is bound to the ribosome near the polypeptide exit tunnel while the other half is free in the cytoplasm.</text>
</comment>
<dbReference type="SUPFAM" id="SSF109998">
    <property type="entry name" value="Triger factor/SurA peptide-binding domain-like"/>
    <property type="match status" value="1"/>
</dbReference>
<dbReference type="GO" id="GO:0051083">
    <property type="term" value="P:'de novo' cotranslational protein folding"/>
    <property type="evidence" value="ECO:0007669"/>
    <property type="project" value="TreeGrafter"/>
</dbReference>
<dbReference type="EC" id="5.2.1.8" evidence="3 11"/>
<dbReference type="PIRSF" id="PIRSF003095">
    <property type="entry name" value="Trigger_factor"/>
    <property type="match status" value="1"/>
</dbReference>
<organism evidence="15 16">
    <name type="scientific">Mariprofundus erugo</name>
    <dbReference type="NCBI Taxonomy" id="2528639"/>
    <lineage>
        <taxon>Bacteria</taxon>
        <taxon>Pseudomonadati</taxon>
        <taxon>Pseudomonadota</taxon>
        <taxon>Candidatius Mariprofundia</taxon>
        <taxon>Mariprofundales</taxon>
        <taxon>Mariprofundaceae</taxon>
        <taxon>Mariprofundus</taxon>
    </lineage>
</organism>
<dbReference type="InterPro" id="IPR008880">
    <property type="entry name" value="Trigger_fac_C"/>
</dbReference>
<dbReference type="GO" id="GO:0044183">
    <property type="term" value="F:protein folding chaperone"/>
    <property type="evidence" value="ECO:0007669"/>
    <property type="project" value="TreeGrafter"/>
</dbReference>
<dbReference type="Pfam" id="PF05698">
    <property type="entry name" value="Trigger_C"/>
    <property type="match status" value="1"/>
</dbReference>
<dbReference type="GO" id="GO:0005737">
    <property type="term" value="C:cytoplasm"/>
    <property type="evidence" value="ECO:0007669"/>
    <property type="project" value="UniProtKB-SubCell"/>
</dbReference>
<feature type="domain" description="PPIase FKBP-type" evidence="14">
    <location>
        <begin position="163"/>
        <end position="242"/>
    </location>
</feature>
<evidence type="ECO:0000256" key="6">
    <source>
        <dbReference type="ARBA" id="ARBA00023110"/>
    </source>
</evidence>
<keyword evidence="8 11" id="KW-0413">Isomerase</keyword>
<keyword evidence="7 11" id="KW-0143">Chaperone</keyword>
<comment type="similarity">
    <text evidence="2 11 13">Belongs to the FKBP-type PPIase family. Tig subfamily.</text>
</comment>
<protein>
    <recommendedName>
        <fullName evidence="4 11">Trigger factor</fullName>
        <shortName evidence="11">TF</shortName>
        <ecNumber evidence="3 11">5.2.1.8</ecNumber>
    </recommendedName>
    <alternativeName>
        <fullName evidence="10 11">PPIase</fullName>
    </alternativeName>
</protein>
<dbReference type="Gene3D" id="3.30.70.1050">
    <property type="entry name" value="Trigger factor ribosome-binding domain"/>
    <property type="match status" value="1"/>
</dbReference>
<comment type="catalytic activity">
    <reaction evidence="1 11 12">
        <text>[protein]-peptidylproline (omega=180) = [protein]-peptidylproline (omega=0)</text>
        <dbReference type="Rhea" id="RHEA:16237"/>
        <dbReference type="Rhea" id="RHEA-COMP:10747"/>
        <dbReference type="Rhea" id="RHEA-COMP:10748"/>
        <dbReference type="ChEBI" id="CHEBI:83833"/>
        <dbReference type="ChEBI" id="CHEBI:83834"/>
        <dbReference type="EC" id="5.2.1.8"/>
    </reaction>
</comment>
<dbReference type="InterPro" id="IPR027304">
    <property type="entry name" value="Trigger_fact/SurA_dom_sf"/>
</dbReference>
<dbReference type="PANTHER" id="PTHR30560:SF3">
    <property type="entry name" value="TRIGGER FACTOR-LIKE PROTEIN TIG, CHLOROPLASTIC"/>
    <property type="match status" value="1"/>
</dbReference>
<dbReference type="SUPFAM" id="SSF102735">
    <property type="entry name" value="Trigger factor ribosome-binding domain"/>
    <property type="match status" value="1"/>
</dbReference>
<dbReference type="EMBL" id="VBRY01000001">
    <property type="protein sequence ID" value="TLS69096.1"/>
    <property type="molecule type" value="Genomic_DNA"/>
</dbReference>
<keyword evidence="6 11" id="KW-0697">Rotamase</keyword>
<keyword evidence="5 11" id="KW-0132">Cell division</keyword>
<sequence>MIQTEVKSLGRNEHQVHVTVAQGEYDRIYGAMVNKLTMQAKLPGFRPGKTPSHVIKKQFGAKLHEDTISELIQTHYVTAIESSGLTPAVQPMLDVPAAQPASGFEFTMKVTTWPEVELKPLNELSFDKTTVNVEDADIQAVIDRLQASQVKYELDAERAAEKGDQLHIDFCGSIDGEEFDGGKGEDVPLVLGEGRFIPGFEDQLIGKKAGEDVTIEVTFPADYQAAHLAGKAASFASTVKSVGRPVTAESEDALAEMLGFADAAALRADAQTRLEQEAVEASRASTREAAFDALLAANEMELPEALIEEDMRATTRRVLENMKQQGVQMGAELFDNEEFRNEVRSRSEKGLKLSVLLQRIREAGDLSVSDAEIDAEIDRQSTQYPEAQRDQFKAWVHSQKEQMASLRERLLERTCIEYVVAQATTSPVSKPLSVWQQEQEQ</sequence>
<dbReference type="Gene3D" id="3.10.50.40">
    <property type="match status" value="1"/>
</dbReference>
<keyword evidence="16" id="KW-1185">Reference proteome</keyword>
<evidence type="ECO:0000256" key="3">
    <source>
        <dbReference type="ARBA" id="ARBA00013194"/>
    </source>
</evidence>
<dbReference type="InterPro" id="IPR001179">
    <property type="entry name" value="PPIase_FKBP_dom"/>
</dbReference>